<dbReference type="Pfam" id="PF14576">
    <property type="entry name" value="SEO_N"/>
    <property type="match status" value="1"/>
</dbReference>
<dbReference type="Pfam" id="PF14577">
    <property type="entry name" value="SEO_C"/>
    <property type="match status" value="1"/>
</dbReference>
<sequence length="707" mass="80074">MDLLGSDTFLPNSVSSLSQEVLIKKLLLSHDPDGRHLDSELLLCAVEDIMLCTTTSQVLDATEKTHVCKMEFGSQDPLGQTFCKISHEVIQLLSRSFSYSVNSIYLLTCQILCKCCDEGSLHARTMLLFDLLGNYKWGAKVALVLTSFVASYGKFRLLMQQYSSSPLAISVAMLKKLPADSSPLKPRFKALSLLVNAMVDVTKCIIKFEKLPLSHVELDDETKAVTKSQIYIAVYWIIRGILICSSQITDSTAMKSEQYSDSAIIASWELLSLVYQLRNIYSDLKQQVEVCHQQTETKLYQKLLDIFKETQVDNQEVLRLLFALRDDLPLKDCSSQAKLGVSDLKNKVVILMISKPELLSIEESLLLVQQTHNHPHTKNAEDSYRIVWVPIPVSNQWTDAEETIFEYLSNSLPWFSVRQPWLLNSAVVKFIKEAWNYKNEPVMVVLDSQGTVTNLNAIDMLFIWGPKAYPFSASREEELWQEQNWTLQFMMDEIDLLLTKWVEEGRNICIYGSDSIDWIVEFTAKMEIIKSAGVQLEKVYVGKRNSSQQDMRNMSATVSYKKLSSALPPMKTHFFWLRLESIRRSKLRLGKPANSTDNVLDEVSALLDADDNDKNWAVIGRGSDSMTQDIVRLEGPNLMECLNKFPKWGENVGELGFLGALRHALEPSVLPEPCGHFEVTLPGKEQGEGGLVCGQCKHPMKKFVVYK</sequence>
<dbReference type="GeneID" id="103321927"/>
<dbReference type="PANTHER" id="PTHR33232">
    <property type="entry name" value="PROTEIN SIEVE ELEMENT OCCLUSION B-LIKE"/>
    <property type="match status" value="1"/>
</dbReference>
<dbReference type="RefSeq" id="XP_008222002.1">
    <property type="nucleotide sequence ID" value="XM_008223780.1"/>
</dbReference>
<feature type="domain" description="Sieve element occlusion N-terminal" evidence="1">
    <location>
        <begin position="19"/>
        <end position="310"/>
    </location>
</feature>
<evidence type="ECO:0000259" key="2">
    <source>
        <dbReference type="Pfam" id="PF14577"/>
    </source>
</evidence>
<dbReference type="InterPro" id="IPR027944">
    <property type="entry name" value="SEO_C"/>
</dbReference>
<dbReference type="Proteomes" id="UP000694861">
    <property type="component" value="Linkage group LG2"/>
</dbReference>
<protein>
    <submittedName>
        <fullName evidence="4">Protein SIEVE ELEMENT OCCLUSION C</fullName>
    </submittedName>
</protein>
<accession>A0ABM0NAU3</accession>
<feature type="domain" description="Sieve element occlusion C-terminal" evidence="2">
    <location>
        <begin position="474"/>
        <end position="707"/>
    </location>
</feature>
<dbReference type="InterPro" id="IPR027942">
    <property type="entry name" value="SEO_N"/>
</dbReference>
<keyword evidence="3" id="KW-1185">Reference proteome</keyword>
<evidence type="ECO:0000313" key="4">
    <source>
        <dbReference type="RefSeq" id="XP_008222002.1"/>
    </source>
</evidence>
<name>A0ABM0NAU3_PRUMU</name>
<dbReference type="InterPro" id="IPR039299">
    <property type="entry name" value="SEOA"/>
</dbReference>
<reference evidence="3" key="1">
    <citation type="journal article" date="2012" name="Nat. Commun.">
        <title>The genome of Prunus mume.</title>
        <authorList>
            <person name="Zhang Q."/>
            <person name="Chen W."/>
            <person name="Sun L."/>
            <person name="Zhao F."/>
            <person name="Huang B."/>
            <person name="Yang W."/>
            <person name="Tao Y."/>
            <person name="Wang J."/>
            <person name="Yuan Z."/>
            <person name="Fan G."/>
            <person name="Xing Z."/>
            <person name="Han C."/>
            <person name="Pan H."/>
            <person name="Zhong X."/>
            <person name="Shi W."/>
            <person name="Liang X."/>
            <person name="Du D."/>
            <person name="Sun F."/>
            <person name="Xu Z."/>
            <person name="Hao R."/>
            <person name="Lv T."/>
            <person name="Lv Y."/>
            <person name="Zheng Z."/>
            <person name="Sun M."/>
            <person name="Luo L."/>
            <person name="Cai M."/>
            <person name="Gao Y."/>
            <person name="Wang J."/>
            <person name="Yin Y."/>
            <person name="Xu X."/>
            <person name="Cheng T."/>
            <person name="Wang J."/>
        </authorList>
    </citation>
    <scope>NUCLEOTIDE SEQUENCE [LARGE SCALE GENOMIC DNA]</scope>
</reference>
<dbReference type="PANTHER" id="PTHR33232:SF11">
    <property type="entry name" value="PROTEIN SIEVE ELEMENT OCCLUSION C"/>
    <property type="match status" value="1"/>
</dbReference>
<evidence type="ECO:0000259" key="1">
    <source>
        <dbReference type="Pfam" id="PF14576"/>
    </source>
</evidence>
<evidence type="ECO:0000313" key="3">
    <source>
        <dbReference type="Proteomes" id="UP000694861"/>
    </source>
</evidence>
<reference evidence="4" key="2">
    <citation type="submission" date="2025-08" db="UniProtKB">
        <authorList>
            <consortium name="RefSeq"/>
        </authorList>
    </citation>
    <scope>IDENTIFICATION</scope>
</reference>
<organism evidence="3 4">
    <name type="scientific">Prunus mume</name>
    <name type="common">Japanese apricot</name>
    <name type="synonym">Armeniaca mume</name>
    <dbReference type="NCBI Taxonomy" id="102107"/>
    <lineage>
        <taxon>Eukaryota</taxon>
        <taxon>Viridiplantae</taxon>
        <taxon>Streptophyta</taxon>
        <taxon>Embryophyta</taxon>
        <taxon>Tracheophyta</taxon>
        <taxon>Spermatophyta</taxon>
        <taxon>Magnoliopsida</taxon>
        <taxon>eudicotyledons</taxon>
        <taxon>Gunneridae</taxon>
        <taxon>Pentapetalae</taxon>
        <taxon>rosids</taxon>
        <taxon>fabids</taxon>
        <taxon>Rosales</taxon>
        <taxon>Rosaceae</taxon>
        <taxon>Amygdaloideae</taxon>
        <taxon>Amygdaleae</taxon>
        <taxon>Prunus</taxon>
    </lineage>
</organism>
<proteinExistence type="predicted"/>
<gene>
    <name evidence="4" type="primary">LOC103321927</name>
</gene>